<keyword evidence="3" id="KW-1185">Reference proteome</keyword>
<evidence type="ECO:0000256" key="1">
    <source>
        <dbReference type="SAM" id="Phobius"/>
    </source>
</evidence>
<reference evidence="2 3" key="1">
    <citation type="journal article" date="2020" name="Microorganisms">
        <title>Osmotic Adaptation and Compatible Solute Biosynthesis of Phototrophic Bacteria as Revealed from Genome Analyses.</title>
        <authorList>
            <person name="Imhoff J.F."/>
            <person name="Rahn T."/>
            <person name="Kunzel S."/>
            <person name="Keller A."/>
            <person name="Neulinger S.C."/>
        </authorList>
    </citation>
    <scope>NUCLEOTIDE SEQUENCE [LARGE SCALE GENOMIC DNA]</scope>
    <source>
        <strain evidence="2 3">DSM 6210</strain>
    </source>
</reference>
<dbReference type="Proteomes" id="UP000748752">
    <property type="component" value="Unassembled WGS sequence"/>
</dbReference>
<feature type="transmembrane region" description="Helical" evidence="1">
    <location>
        <begin position="159"/>
        <end position="190"/>
    </location>
</feature>
<feature type="transmembrane region" description="Helical" evidence="1">
    <location>
        <begin position="117"/>
        <end position="139"/>
    </location>
</feature>
<dbReference type="EMBL" id="NRRV01000038">
    <property type="protein sequence ID" value="MBK1632026.1"/>
    <property type="molecule type" value="Genomic_DNA"/>
</dbReference>
<keyword evidence="1" id="KW-1133">Transmembrane helix</keyword>
<feature type="transmembrane region" description="Helical" evidence="1">
    <location>
        <begin position="276"/>
        <end position="295"/>
    </location>
</feature>
<name>A0ABS1CJC4_9GAMM</name>
<sequence>MDAAQAGDAGLRHTLDVGLWLIGAAYLVAALVGLPLFGDGAYYYFKLATDVDLLLPNLRVTAVLPQLPAWLAASLGLDAVAVRHAFSLSYQALPWLSLLACWLVVRRRWPALMVFPLLAALANLINFSGVSELLSSLYLTWPLALAMALAPERPWVRAYALAAGPLLLGLHPMAFVPAFALAAGAAVIAWQTPAQRRTWRRLGLWLAGFGALRLLWTLLGANAYERGNLTPGGLAWYLLTETPGQHVLLATVVLAGLLAGWVLWRRARGSHAAPVAAALAALCLLVLAAALAVAAELLFGHGIKLKAALVFVAELGLMTLAFALIRLTAPSAAASSPATSAALPRGPLRWLVAAMMVLILAKSAAWWTATHNLKTVIAATAADCIAFAPETPYGLQWPWMQVIDDWATPMNALAFRPRVPTAAGGVAPVPLLLPYDGCTVLARTGKAHLTSWLVRDFATLEAVFGPLRYPGTDPR</sequence>
<protein>
    <recommendedName>
        <fullName evidence="4">Glycosyltransferase RgtA/B/C/D-like domain-containing protein</fullName>
    </recommendedName>
</protein>
<feature type="transmembrane region" description="Helical" evidence="1">
    <location>
        <begin position="202"/>
        <end position="224"/>
    </location>
</feature>
<accession>A0ABS1CJC4</accession>
<dbReference type="RefSeq" id="WP_200239185.1">
    <property type="nucleotide sequence ID" value="NZ_NRRV01000038.1"/>
</dbReference>
<keyword evidence="1" id="KW-0812">Transmembrane</keyword>
<organism evidence="2 3">
    <name type="scientific">Thiohalocapsa halophila</name>
    <dbReference type="NCBI Taxonomy" id="69359"/>
    <lineage>
        <taxon>Bacteria</taxon>
        <taxon>Pseudomonadati</taxon>
        <taxon>Pseudomonadota</taxon>
        <taxon>Gammaproteobacteria</taxon>
        <taxon>Chromatiales</taxon>
        <taxon>Chromatiaceae</taxon>
        <taxon>Thiohalocapsa</taxon>
    </lineage>
</organism>
<proteinExistence type="predicted"/>
<gene>
    <name evidence="2" type="ORF">CKO31_15025</name>
</gene>
<feature type="transmembrane region" description="Helical" evidence="1">
    <location>
        <begin position="348"/>
        <end position="367"/>
    </location>
</feature>
<evidence type="ECO:0000313" key="2">
    <source>
        <dbReference type="EMBL" id="MBK1632026.1"/>
    </source>
</evidence>
<feature type="transmembrane region" description="Helical" evidence="1">
    <location>
        <begin position="20"/>
        <end position="45"/>
    </location>
</feature>
<feature type="transmembrane region" description="Helical" evidence="1">
    <location>
        <begin position="244"/>
        <end position="264"/>
    </location>
</feature>
<keyword evidence="1" id="KW-0472">Membrane</keyword>
<evidence type="ECO:0000313" key="3">
    <source>
        <dbReference type="Proteomes" id="UP000748752"/>
    </source>
</evidence>
<feature type="transmembrane region" description="Helical" evidence="1">
    <location>
        <begin position="307"/>
        <end position="327"/>
    </location>
</feature>
<comment type="caution">
    <text evidence="2">The sequence shown here is derived from an EMBL/GenBank/DDBJ whole genome shotgun (WGS) entry which is preliminary data.</text>
</comment>
<evidence type="ECO:0008006" key="4">
    <source>
        <dbReference type="Google" id="ProtNLM"/>
    </source>
</evidence>